<feature type="domain" description="C-type lectin" evidence="3">
    <location>
        <begin position="252"/>
        <end position="361"/>
    </location>
</feature>
<gene>
    <name evidence="5" type="primary">LOC108892085</name>
</gene>
<feature type="domain" description="C-type lectin" evidence="3">
    <location>
        <begin position="126"/>
        <end position="252"/>
    </location>
</feature>
<accession>A0AAJ8B1Y3</accession>
<dbReference type="Proteomes" id="UP000694890">
    <property type="component" value="Unplaced"/>
</dbReference>
<dbReference type="PROSITE" id="PS50041">
    <property type="entry name" value="C_TYPE_LECTIN_2"/>
    <property type="match status" value="2"/>
</dbReference>
<dbReference type="PANTHER" id="PTHR45784">
    <property type="entry name" value="C-TYPE LECTIN DOMAIN FAMILY 20 MEMBER A-RELATED"/>
    <property type="match status" value="1"/>
</dbReference>
<evidence type="ECO:0000259" key="3">
    <source>
        <dbReference type="PROSITE" id="PS50041"/>
    </source>
</evidence>
<dbReference type="KEGG" id="lcf:108892085"/>
<reference evidence="5" key="1">
    <citation type="submission" date="2025-08" db="UniProtKB">
        <authorList>
            <consortium name="RefSeq"/>
        </authorList>
    </citation>
    <scope>IDENTIFICATION</scope>
    <source>
        <tissue evidence="5">Brain</tissue>
    </source>
</reference>
<organism evidence="4 5">
    <name type="scientific">Lates calcarifer</name>
    <name type="common">Barramundi</name>
    <name type="synonym">Holocentrus calcarifer</name>
    <dbReference type="NCBI Taxonomy" id="8187"/>
    <lineage>
        <taxon>Eukaryota</taxon>
        <taxon>Metazoa</taxon>
        <taxon>Chordata</taxon>
        <taxon>Craniata</taxon>
        <taxon>Vertebrata</taxon>
        <taxon>Euteleostomi</taxon>
        <taxon>Actinopterygii</taxon>
        <taxon>Neopterygii</taxon>
        <taxon>Teleostei</taxon>
        <taxon>Neoteleostei</taxon>
        <taxon>Acanthomorphata</taxon>
        <taxon>Carangaria</taxon>
        <taxon>Carangaria incertae sedis</taxon>
        <taxon>Centropomidae</taxon>
        <taxon>Lates</taxon>
    </lineage>
</organism>
<feature type="region of interest" description="Disordered" evidence="2">
    <location>
        <begin position="420"/>
        <end position="439"/>
    </location>
</feature>
<dbReference type="InterPro" id="IPR001304">
    <property type="entry name" value="C-type_lectin-like"/>
</dbReference>
<evidence type="ECO:0000256" key="1">
    <source>
        <dbReference type="ARBA" id="ARBA00023157"/>
    </source>
</evidence>
<proteinExistence type="predicted"/>
<evidence type="ECO:0000313" key="4">
    <source>
        <dbReference type="Proteomes" id="UP000694890"/>
    </source>
</evidence>
<sequence length="439" mass="51129">MQHMLPVGTKKDGKLVYMCFVDLKKGYERIPQVGCTAGVWGTRAADANDVVLLASSDHDLQHTLDWFAAKCEAVRMRVGIFKSEAMVLSLKMVDCSLQVRGEFLPQVKEFKDLGVLLLRLCAVSSLPAHQYHFVYEQMNMTEAQSYCRENYTDLATIDNMEDVNLLNSMVDLNRMVYPTFSYLAWIGLYDDVNSWRWSLSDRSFYTQEEAEFRNWYNYEPDNENSREHCAWITNDGQWNDVFCDFYRTAVCMDVRAFVFINNFMTWTEAQSYCRANHTDLASVRNMEENQRVTELLPSGQDVWIGLFRDSWKWSDGSNSSFRYWNVGQPNGNKENCVAAYFGYHGKWEDWPCDHRTGFICYSPPVSKKVVRVRLMKKSSSLDLNDPAVMEDILRELKQKLKDKGVDGDVKLSWRKQSDGKVFHKEKETEKKTTKKRDEL</sequence>
<dbReference type="Gene3D" id="3.10.100.10">
    <property type="entry name" value="Mannose-Binding Protein A, subunit A"/>
    <property type="match status" value="2"/>
</dbReference>
<protein>
    <submittedName>
        <fullName evidence="5">Macrophage mannose receptor 1-like</fullName>
    </submittedName>
</protein>
<dbReference type="AlphaFoldDB" id="A0AAJ8B1Y3"/>
<dbReference type="InterPro" id="IPR018378">
    <property type="entry name" value="C-type_lectin_CS"/>
</dbReference>
<dbReference type="Pfam" id="PF00059">
    <property type="entry name" value="Lectin_C"/>
    <property type="match status" value="2"/>
</dbReference>
<keyword evidence="1" id="KW-1015">Disulfide bond</keyword>
<dbReference type="InterPro" id="IPR016186">
    <property type="entry name" value="C-type_lectin-like/link_sf"/>
</dbReference>
<name>A0AAJ8B1Y3_LATCA</name>
<dbReference type="InterPro" id="IPR016187">
    <property type="entry name" value="CTDL_fold"/>
</dbReference>
<dbReference type="SMART" id="SM00034">
    <property type="entry name" value="CLECT"/>
    <property type="match status" value="2"/>
</dbReference>
<dbReference type="CDD" id="cd03602">
    <property type="entry name" value="CLECT_1"/>
    <property type="match status" value="1"/>
</dbReference>
<evidence type="ECO:0000313" key="5">
    <source>
        <dbReference type="RefSeq" id="XP_050923853.1"/>
    </source>
</evidence>
<dbReference type="GeneID" id="108892085"/>
<dbReference type="PANTHER" id="PTHR45784:SF3">
    <property type="entry name" value="C-TYPE LECTIN DOMAIN FAMILY 4 MEMBER K-LIKE-RELATED"/>
    <property type="match status" value="1"/>
</dbReference>
<dbReference type="SUPFAM" id="SSF56436">
    <property type="entry name" value="C-type lectin-like"/>
    <property type="match status" value="2"/>
</dbReference>
<dbReference type="PROSITE" id="PS00615">
    <property type="entry name" value="C_TYPE_LECTIN_1"/>
    <property type="match status" value="2"/>
</dbReference>
<dbReference type="RefSeq" id="XP_050923853.1">
    <property type="nucleotide sequence ID" value="XM_051067896.1"/>
</dbReference>
<evidence type="ECO:0000256" key="2">
    <source>
        <dbReference type="SAM" id="MobiDB-lite"/>
    </source>
</evidence>